<dbReference type="EMBL" id="JARKIF010000005">
    <property type="protein sequence ID" value="KAJ7638603.1"/>
    <property type="molecule type" value="Genomic_DNA"/>
</dbReference>
<evidence type="ECO:0000313" key="2">
    <source>
        <dbReference type="Proteomes" id="UP001221142"/>
    </source>
</evidence>
<name>A0AAD7C4A5_9AGAR</name>
<reference evidence="1" key="1">
    <citation type="submission" date="2023-03" db="EMBL/GenBank/DDBJ databases">
        <title>Massive genome expansion in bonnet fungi (Mycena s.s.) driven by repeated elements and novel gene families across ecological guilds.</title>
        <authorList>
            <consortium name="Lawrence Berkeley National Laboratory"/>
            <person name="Harder C.B."/>
            <person name="Miyauchi S."/>
            <person name="Viragh M."/>
            <person name="Kuo A."/>
            <person name="Thoen E."/>
            <person name="Andreopoulos B."/>
            <person name="Lu D."/>
            <person name="Skrede I."/>
            <person name="Drula E."/>
            <person name="Henrissat B."/>
            <person name="Morin E."/>
            <person name="Kohler A."/>
            <person name="Barry K."/>
            <person name="LaButti K."/>
            <person name="Morin E."/>
            <person name="Salamov A."/>
            <person name="Lipzen A."/>
            <person name="Mereny Z."/>
            <person name="Hegedus B."/>
            <person name="Baldrian P."/>
            <person name="Stursova M."/>
            <person name="Weitz H."/>
            <person name="Taylor A."/>
            <person name="Grigoriev I.V."/>
            <person name="Nagy L.G."/>
            <person name="Martin F."/>
            <person name="Kauserud H."/>
        </authorList>
    </citation>
    <scope>NUCLEOTIDE SEQUENCE</scope>
    <source>
        <strain evidence="1">9284</strain>
    </source>
</reference>
<evidence type="ECO:0000313" key="1">
    <source>
        <dbReference type="EMBL" id="KAJ7638603.1"/>
    </source>
</evidence>
<accession>A0AAD7C4A5</accession>
<dbReference type="Proteomes" id="UP001221142">
    <property type="component" value="Unassembled WGS sequence"/>
</dbReference>
<proteinExistence type="predicted"/>
<comment type="caution">
    <text evidence="1">The sequence shown here is derived from an EMBL/GenBank/DDBJ whole genome shotgun (WGS) entry which is preliminary data.</text>
</comment>
<dbReference type="AlphaFoldDB" id="A0AAD7C4A5"/>
<organism evidence="1 2">
    <name type="scientific">Roridomyces roridus</name>
    <dbReference type="NCBI Taxonomy" id="1738132"/>
    <lineage>
        <taxon>Eukaryota</taxon>
        <taxon>Fungi</taxon>
        <taxon>Dikarya</taxon>
        <taxon>Basidiomycota</taxon>
        <taxon>Agaricomycotina</taxon>
        <taxon>Agaricomycetes</taxon>
        <taxon>Agaricomycetidae</taxon>
        <taxon>Agaricales</taxon>
        <taxon>Marasmiineae</taxon>
        <taxon>Mycenaceae</taxon>
        <taxon>Roridomyces</taxon>
    </lineage>
</organism>
<protein>
    <submittedName>
        <fullName evidence="1">Uncharacterized protein</fullName>
    </submittedName>
</protein>
<sequence>MSILYATARRRVVLQACHAGVRSASSSSPQPLNLSPEKMRALIAIYHQAETFITRENLEEKIDEAFTGPESIQTRGDPGSLTMTDFNNLLGRRHDAASVTEWNASQPSFNPQIYASRPESSGGAKMSLWSSSRVARDSKVIEALHGVESLGGGMALPGLETLEDHADIIEESAREDAGYNEKDF</sequence>
<gene>
    <name evidence="1" type="ORF">FB45DRAFT_903321</name>
</gene>
<keyword evidence="2" id="KW-1185">Reference proteome</keyword>